<dbReference type="Proteomes" id="UP000564704">
    <property type="component" value="Unassembled WGS sequence"/>
</dbReference>
<evidence type="ECO:0000313" key="6">
    <source>
        <dbReference type="Proteomes" id="UP000564704"/>
    </source>
</evidence>
<dbReference type="SMART" id="SM00419">
    <property type="entry name" value="HTH_CRP"/>
    <property type="match status" value="1"/>
</dbReference>
<organism evidence="5 6">
    <name type="scientific">Roseovarius bejariae</name>
    <dbReference type="NCBI Taxonomy" id="2576383"/>
    <lineage>
        <taxon>Bacteria</taxon>
        <taxon>Pseudomonadati</taxon>
        <taxon>Pseudomonadota</taxon>
        <taxon>Alphaproteobacteria</taxon>
        <taxon>Rhodobacterales</taxon>
        <taxon>Roseobacteraceae</taxon>
        <taxon>Roseovarius</taxon>
    </lineage>
</organism>
<dbReference type="InterPro" id="IPR018490">
    <property type="entry name" value="cNMP-bd_dom_sf"/>
</dbReference>
<evidence type="ECO:0000313" key="5">
    <source>
        <dbReference type="EMBL" id="MRU14757.1"/>
    </source>
</evidence>
<gene>
    <name evidence="5" type="ORF">FDP25_04850</name>
</gene>
<proteinExistence type="predicted"/>
<dbReference type="GO" id="GO:0006355">
    <property type="term" value="P:regulation of DNA-templated transcription"/>
    <property type="evidence" value="ECO:0007669"/>
    <property type="project" value="InterPro"/>
</dbReference>
<dbReference type="SMART" id="SM00100">
    <property type="entry name" value="cNMP"/>
    <property type="match status" value="1"/>
</dbReference>
<accession>A0A844CJ80</accession>
<dbReference type="Pfam" id="PF00027">
    <property type="entry name" value="cNMP_binding"/>
    <property type="match status" value="1"/>
</dbReference>
<evidence type="ECO:0000259" key="4">
    <source>
        <dbReference type="PROSITE" id="PS51063"/>
    </source>
</evidence>
<dbReference type="InterPro" id="IPR036388">
    <property type="entry name" value="WH-like_DNA-bd_sf"/>
</dbReference>
<dbReference type="InterPro" id="IPR036390">
    <property type="entry name" value="WH_DNA-bd_sf"/>
</dbReference>
<dbReference type="SUPFAM" id="SSF46785">
    <property type="entry name" value="Winged helix' DNA-binding domain"/>
    <property type="match status" value="1"/>
</dbReference>
<keyword evidence="2" id="KW-0238">DNA-binding</keyword>
<dbReference type="PROSITE" id="PS51063">
    <property type="entry name" value="HTH_CRP_2"/>
    <property type="match status" value="1"/>
</dbReference>
<dbReference type="InterPro" id="IPR000595">
    <property type="entry name" value="cNMP-bd_dom"/>
</dbReference>
<evidence type="ECO:0000256" key="2">
    <source>
        <dbReference type="ARBA" id="ARBA00023125"/>
    </source>
</evidence>
<dbReference type="AlphaFoldDB" id="A0A844CJ80"/>
<dbReference type="OrthoDB" id="7584044at2"/>
<comment type="caution">
    <text evidence="5">The sequence shown here is derived from an EMBL/GenBank/DDBJ whole genome shotgun (WGS) entry which is preliminary data.</text>
</comment>
<dbReference type="SUPFAM" id="SSF51206">
    <property type="entry name" value="cAMP-binding domain-like"/>
    <property type="match status" value="1"/>
</dbReference>
<dbReference type="Gene3D" id="1.10.10.10">
    <property type="entry name" value="Winged helix-like DNA-binding domain superfamily/Winged helix DNA-binding domain"/>
    <property type="match status" value="1"/>
</dbReference>
<evidence type="ECO:0000256" key="1">
    <source>
        <dbReference type="ARBA" id="ARBA00023015"/>
    </source>
</evidence>
<protein>
    <submittedName>
        <fullName evidence="5">Crp/Fnr family transcriptional regulator</fullName>
    </submittedName>
</protein>
<dbReference type="Pfam" id="PF13545">
    <property type="entry name" value="HTH_Crp_2"/>
    <property type="match status" value="1"/>
</dbReference>
<dbReference type="InterPro" id="IPR014710">
    <property type="entry name" value="RmlC-like_jellyroll"/>
</dbReference>
<feature type="domain" description="HTH crp-type" evidence="4">
    <location>
        <begin position="178"/>
        <end position="253"/>
    </location>
</feature>
<dbReference type="Gene3D" id="2.60.120.10">
    <property type="entry name" value="Jelly Rolls"/>
    <property type="match status" value="1"/>
</dbReference>
<keyword evidence="1" id="KW-0805">Transcription regulation</keyword>
<evidence type="ECO:0000256" key="3">
    <source>
        <dbReference type="ARBA" id="ARBA00023163"/>
    </source>
</evidence>
<sequence length="275" mass="30579">MIGSGAVNREFPDMVVLTDKEGTAVFAEYQLAADMTEAARIVPWAGGAKAFPRELHNALNQHRLPFSKNRTLLLEGQGCRAVYCVLDGWLALSKALQEGQNQIIDFALPGDIVDPVAADGKTSSVNIEALSDGALAAMPYRSWERMTGHWPEMQRLAHLSEAAQQARRAERMLRLGKGTAEMRIAYAILEFCIRIDGTDDHETPSFHIPMTQQQLGDYVGLSSVHVCRTMRRLTRNKILAMRDHIEVRVLDACALARLAGVDREALEREILPFRA</sequence>
<dbReference type="InterPro" id="IPR012318">
    <property type="entry name" value="HTH_CRP"/>
</dbReference>
<keyword evidence="6" id="KW-1185">Reference proteome</keyword>
<dbReference type="GO" id="GO:0003677">
    <property type="term" value="F:DNA binding"/>
    <property type="evidence" value="ECO:0007669"/>
    <property type="project" value="UniProtKB-KW"/>
</dbReference>
<dbReference type="CDD" id="cd00038">
    <property type="entry name" value="CAP_ED"/>
    <property type="match status" value="1"/>
</dbReference>
<reference evidence="5 6" key="1">
    <citation type="submission" date="2019-05" db="EMBL/GenBank/DDBJ databases">
        <title>Roseovarius bejariae sp. nov., a moderately halophylic bacterium isolated from a saline soil in Rambla Salada (Murcia).</title>
        <authorList>
            <person name="Castro D.J."/>
            <person name="Gomez-Altuve A."/>
            <person name="Reina J.C."/>
            <person name="Rodriguez M."/>
            <person name="Sampedro I."/>
            <person name="Llamas I."/>
            <person name="Martinez-Checa F."/>
        </authorList>
    </citation>
    <scope>NUCLEOTIDE SEQUENCE [LARGE SCALE GENOMIC DNA]</scope>
    <source>
        <strain evidence="5 6">A21</strain>
    </source>
</reference>
<dbReference type="EMBL" id="SZWE01000001">
    <property type="protein sequence ID" value="MRU14757.1"/>
    <property type="molecule type" value="Genomic_DNA"/>
</dbReference>
<name>A0A844CJ80_9RHOB</name>
<keyword evidence="3" id="KW-0804">Transcription</keyword>